<sequence length="330" mass="37648">MSDPSTQRIILPENRFAKQKQLIEGLVGSDKLQELYNRPRIEHPLKNYIDICNLMIDQNELIHLQNNLDKIPLILTVSLDSYIVSKCSSGEGQNLSLGNFENYGNDGVVKRIKNRILNPNDFPSLMAEFFCAARFTSYPGRVITALSESEQRGEKTPDFLLTIEGLDKGIAFDCKRIRSRSQDRAIGDRITDANRQIRSYSNRQGEVYGVALIDVSEKLRQHINNFNAFHGKLNELKEIARNQIRNQNTSLSGVLLVWDHFNCADTLEEIIELYSALNISTEGSLPEKLLLFIRSGEFIPHDAPNHQIPSDFVHKLFNNWGMTTCVDFYN</sequence>
<dbReference type="RefSeq" id="WP_322876545.1">
    <property type="nucleotide sequence ID" value="NZ_JAVMIP010000001.1"/>
</dbReference>
<name>A0AAE4FQP4_9CYAN</name>
<dbReference type="Proteomes" id="UP001268256">
    <property type="component" value="Unassembled WGS sequence"/>
</dbReference>
<proteinExistence type="predicted"/>
<comment type="caution">
    <text evidence="1">The sequence shown here is derived from an EMBL/GenBank/DDBJ whole genome shotgun (WGS) entry which is preliminary data.</text>
</comment>
<evidence type="ECO:0000313" key="2">
    <source>
        <dbReference type="Proteomes" id="UP001268256"/>
    </source>
</evidence>
<protein>
    <submittedName>
        <fullName evidence="1">Uncharacterized protein</fullName>
    </submittedName>
</protein>
<dbReference type="EMBL" id="JAVMIP010000001">
    <property type="protein sequence ID" value="MDS3859206.1"/>
    <property type="molecule type" value="Genomic_DNA"/>
</dbReference>
<gene>
    <name evidence="1" type="ORF">RIF25_00155</name>
</gene>
<evidence type="ECO:0000313" key="1">
    <source>
        <dbReference type="EMBL" id="MDS3859206.1"/>
    </source>
</evidence>
<reference evidence="2" key="1">
    <citation type="submission" date="2023-07" db="EMBL/GenBank/DDBJ databases">
        <authorList>
            <person name="Luz R."/>
            <person name="Cordeiro R."/>
            <person name="Fonseca A."/>
            <person name="Goncalves V."/>
        </authorList>
    </citation>
    <scope>NUCLEOTIDE SEQUENCE [LARGE SCALE GENOMIC DNA]</scope>
    <source>
        <strain evidence="2">BACA0444</strain>
    </source>
</reference>
<organism evidence="1 2">
    <name type="scientific">Pseudocalidococcus azoricus BACA0444</name>
    <dbReference type="NCBI Taxonomy" id="2918990"/>
    <lineage>
        <taxon>Bacteria</taxon>
        <taxon>Bacillati</taxon>
        <taxon>Cyanobacteriota</taxon>
        <taxon>Cyanophyceae</taxon>
        <taxon>Acaryochloridales</taxon>
        <taxon>Thermosynechococcaceae</taxon>
        <taxon>Pseudocalidococcus</taxon>
        <taxon>Pseudocalidococcus azoricus</taxon>
    </lineage>
</organism>
<dbReference type="AlphaFoldDB" id="A0AAE4FQP4"/>
<accession>A0AAE4FQP4</accession>
<keyword evidence="2" id="KW-1185">Reference proteome</keyword>